<dbReference type="AlphaFoldDB" id="A0A4Z1JHM7"/>
<organism evidence="2 3">
    <name type="scientific">Botrytis elliptica</name>
    <dbReference type="NCBI Taxonomy" id="278938"/>
    <lineage>
        <taxon>Eukaryota</taxon>
        <taxon>Fungi</taxon>
        <taxon>Dikarya</taxon>
        <taxon>Ascomycota</taxon>
        <taxon>Pezizomycotina</taxon>
        <taxon>Leotiomycetes</taxon>
        <taxon>Helotiales</taxon>
        <taxon>Sclerotiniaceae</taxon>
        <taxon>Botrytis</taxon>
    </lineage>
</organism>
<dbReference type="Proteomes" id="UP000297229">
    <property type="component" value="Unassembled WGS sequence"/>
</dbReference>
<reference evidence="2 3" key="1">
    <citation type="submission" date="2017-12" db="EMBL/GenBank/DDBJ databases">
        <title>Comparative genomics of Botrytis spp.</title>
        <authorList>
            <person name="Valero-Jimenez C.A."/>
            <person name="Tapia P."/>
            <person name="Veloso J."/>
            <person name="Silva-Moreno E."/>
            <person name="Staats M."/>
            <person name="Valdes J.H."/>
            <person name="Van Kan J.A.L."/>
        </authorList>
    </citation>
    <scope>NUCLEOTIDE SEQUENCE [LARGE SCALE GENOMIC DNA]</scope>
    <source>
        <strain evidence="2 3">Be9601</strain>
    </source>
</reference>
<feature type="transmembrane region" description="Helical" evidence="1">
    <location>
        <begin position="6"/>
        <end position="28"/>
    </location>
</feature>
<proteinExistence type="predicted"/>
<evidence type="ECO:0000256" key="1">
    <source>
        <dbReference type="SAM" id="Phobius"/>
    </source>
</evidence>
<dbReference type="EMBL" id="PQXM01000661">
    <property type="protein sequence ID" value="TGO70802.1"/>
    <property type="molecule type" value="Genomic_DNA"/>
</dbReference>
<keyword evidence="3" id="KW-1185">Reference proteome</keyword>
<gene>
    <name evidence="2" type="ORF">BELL_0663g00040</name>
</gene>
<accession>A0A4Z1JHM7</accession>
<keyword evidence="1" id="KW-0472">Membrane</keyword>
<sequence length="115" mass="12811">MNFILYIFTAALAYDAMNIILSFSGKVLGGFFEMKEKKLQHAMNLKKEESEQALSLAKYNFQAICAERDLYKDELAEMKLSNQQLLNALLKIPLERGSGEGELDVGGADEGSEVL</sequence>
<keyword evidence="1" id="KW-0812">Transmembrane</keyword>
<protein>
    <submittedName>
        <fullName evidence="2">Uncharacterized protein</fullName>
    </submittedName>
</protein>
<name>A0A4Z1JHM7_9HELO</name>
<keyword evidence="1" id="KW-1133">Transmembrane helix</keyword>
<comment type="caution">
    <text evidence="2">The sequence shown here is derived from an EMBL/GenBank/DDBJ whole genome shotgun (WGS) entry which is preliminary data.</text>
</comment>
<evidence type="ECO:0000313" key="2">
    <source>
        <dbReference type="EMBL" id="TGO70802.1"/>
    </source>
</evidence>
<evidence type="ECO:0000313" key="3">
    <source>
        <dbReference type="Proteomes" id="UP000297229"/>
    </source>
</evidence>